<keyword evidence="14" id="KW-0687">Ribonucleoprotein</keyword>
<comment type="similarity">
    <text evidence="5">Belongs to the thiolase-like superfamily. Thiolase family.</text>
</comment>
<dbReference type="InterPro" id="IPR020615">
    <property type="entry name" value="Thiolase_acyl_enz_int_AS"/>
</dbReference>
<dbReference type="GO" id="GO:0005739">
    <property type="term" value="C:mitochondrion"/>
    <property type="evidence" value="ECO:0007669"/>
    <property type="project" value="TreeGrafter"/>
</dbReference>
<evidence type="ECO:0000256" key="6">
    <source>
        <dbReference type="ARBA" id="ARBA00022490"/>
    </source>
</evidence>
<dbReference type="PROSITE" id="PS00098">
    <property type="entry name" value="THIOLASE_1"/>
    <property type="match status" value="1"/>
</dbReference>
<comment type="function">
    <text evidence="16">Component of the large ribosomal subunit. The ribosome is a large ribonucleoprotein complex responsible for the synthesis of proteins in the cell.</text>
</comment>
<evidence type="ECO:0000256" key="11">
    <source>
        <dbReference type="ARBA" id="ARBA00022843"/>
    </source>
</evidence>
<evidence type="ECO:0000256" key="8">
    <source>
        <dbReference type="ARBA" id="ARBA00022553"/>
    </source>
</evidence>
<dbReference type="EMBL" id="OZ035831">
    <property type="protein sequence ID" value="CAL1614931.1"/>
    <property type="molecule type" value="Genomic_DNA"/>
</dbReference>
<dbReference type="Pfam" id="PF02803">
    <property type="entry name" value="Thiolase_C"/>
    <property type="match status" value="1"/>
</dbReference>
<dbReference type="CDD" id="cd13156">
    <property type="entry name" value="KOW_RPL6"/>
    <property type="match status" value="1"/>
</dbReference>
<evidence type="ECO:0000256" key="13">
    <source>
        <dbReference type="ARBA" id="ARBA00022980"/>
    </source>
</evidence>
<dbReference type="InterPro" id="IPR016039">
    <property type="entry name" value="Thiolase-like"/>
</dbReference>
<gene>
    <name evidence="23" type="ORF">KC01_LOCUS40953</name>
</gene>
<dbReference type="InterPro" id="IPR020613">
    <property type="entry name" value="Thiolase_CS"/>
</dbReference>
<dbReference type="GO" id="GO:0003985">
    <property type="term" value="F:acetyl-CoA C-acetyltransferase activity"/>
    <property type="evidence" value="ECO:0007669"/>
    <property type="project" value="TreeGrafter"/>
</dbReference>
<keyword evidence="9" id="KW-0808">Transferase</keyword>
<dbReference type="SUPFAM" id="SSF53901">
    <property type="entry name" value="Thiolase-like"/>
    <property type="match status" value="2"/>
</dbReference>
<keyword evidence="13" id="KW-0689">Ribosomal protein</keyword>
<dbReference type="CDD" id="cd00751">
    <property type="entry name" value="thiolase"/>
    <property type="match status" value="1"/>
</dbReference>
<dbReference type="GO" id="GO:0005783">
    <property type="term" value="C:endoplasmic reticulum"/>
    <property type="evidence" value="ECO:0007669"/>
    <property type="project" value="UniProtKB-SubCell"/>
</dbReference>
<dbReference type="GO" id="GO:0003735">
    <property type="term" value="F:structural constituent of ribosome"/>
    <property type="evidence" value="ECO:0007669"/>
    <property type="project" value="InterPro"/>
</dbReference>
<evidence type="ECO:0000256" key="1">
    <source>
        <dbReference type="ARBA" id="ARBA00004240"/>
    </source>
</evidence>
<dbReference type="AlphaFoldDB" id="A0AAV2MPJ3"/>
<evidence type="ECO:0000313" key="24">
    <source>
        <dbReference type="Proteomes" id="UP001497482"/>
    </source>
</evidence>
<evidence type="ECO:0000256" key="16">
    <source>
        <dbReference type="ARBA" id="ARBA00034092"/>
    </source>
</evidence>
<evidence type="ECO:0000256" key="17">
    <source>
        <dbReference type="ARBA" id="ARBA00035233"/>
    </source>
</evidence>
<dbReference type="Proteomes" id="UP001497482">
    <property type="component" value="Chromosome 9"/>
</dbReference>
<dbReference type="GO" id="GO:0006412">
    <property type="term" value="P:translation"/>
    <property type="evidence" value="ECO:0007669"/>
    <property type="project" value="InterPro"/>
</dbReference>
<comment type="similarity">
    <text evidence="4">Belongs to the eukaryotic ribosomal protein eL6 family.</text>
</comment>
<evidence type="ECO:0000256" key="7">
    <source>
        <dbReference type="ARBA" id="ARBA00022499"/>
    </source>
</evidence>
<dbReference type="GO" id="GO:0005829">
    <property type="term" value="C:cytosol"/>
    <property type="evidence" value="ECO:0007669"/>
    <property type="project" value="UniProtKB-SubCell"/>
</dbReference>
<dbReference type="GO" id="GO:0006635">
    <property type="term" value="P:fatty acid beta-oxidation"/>
    <property type="evidence" value="ECO:0007669"/>
    <property type="project" value="TreeGrafter"/>
</dbReference>
<dbReference type="PANTHER" id="PTHR18919:SF107">
    <property type="entry name" value="ACETYL-COA ACETYLTRANSFERASE, CYTOSOLIC"/>
    <property type="match status" value="1"/>
</dbReference>
<dbReference type="PANTHER" id="PTHR18919">
    <property type="entry name" value="ACETYL-COA C-ACYLTRANSFERASE"/>
    <property type="match status" value="1"/>
</dbReference>
<evidence type="ECO:0000256" key="2">
    <source>
        <dbReference type="ARBA" id="ARBA00004514"/>
    </source>
</evidence>
<evidence type="ECO:0000256" key="10">
    <source>
        <dbReference type="ARBA" id="ARBA00022824"/>
    </source>
</evidence>
<reference evidence="23 24" key="1">
    <citation type="submission" date="2024-04" db="EMBL/GenBank/DDBJ databases">
        <authorList>
            <person name="Waldvogel A.-M."/>
            <person name="Schoenle A."/>
        </authorList>
    </citation>
    <scope>NUCLEOTIDE SEQUENCE [LARGE SCALE GENOMIC DNA]</scope>
</reference>
<sequence length="660" mass="71984">MSLLRGVFVVAAKRTPFGTYGGVLKDHSATDLAEHAAKAALAAGGVAPEIVNSVIMGNVMQSSADAPYIARHVGLRCGVPIPVPALTVNRLCGSGFQSIINGAQEIFLKESEVVLCGGAESMSQAPYAVRNVRFGTKFGFDLKLEDTLWAGLTDLHVKIPMGITAENLAAKYEISREECDNYAFQTQQRWKAAHDAGHYNAEIAPIDVKAKKGKIPMTQDEHPRPQTTLEQLAKLAPVFKKGGTVTAANASGVSDGAAAVVIASEDAVKEHKLTPLARIVAYHVSGCDPSIMGIGPVPAVTEALKKSGLSLSDMDLVEVNEAFAPQFLAVSKALGLDPEKSNVNGGAIAIGHPLGASGTRITAHLVHELRRRGGRYAVGSACIGGDIYVKCPDVGLFFIAKMAEGDKKKSTKKKHGSRNPVLARGIGRYSRSAMYARRAMYKRKTKTSETKIEKKLKEKPKATIVKPVGGDKNGGTRVVKIRKMPRYYPTEDVPRKLKSHGKKPFCEHKRKLRASITPGTVLILLTGRHRGKRVVFLKQLSSGLLLVTGPLALNRVPLRRTHQKFVIATNTRIDISGMKVPKTLNDTYFKKKRLRRPRHQEGEIFDTEKEKYQLTEQRKEDQKAVDSQLLPLIKKVPQMKGYLRSSFCLSNGVFPHKLVF</sequence>
<comment type="pathway">
    <text evidence="3">Lipid metabolism; fatty acid beta-oxidation.</text>
</comment>
<dbReference type="InterPro" id="IPR008991">
    <property type="entry name" value="Translation_prot_SH3-like_sf"/>
</dbReference>
<dbReference type="InterPro" id="IPR041997">
    <property type="entry name" value="Ribosomal_eL6_KOW"/>
</dbReference>
<feature type="domain" description="Large ribosomal subunit protein uL6 N-terminal" evidence="22">
    <location>
        <begin position="408"/>
        <end position="467"/>
    </location>
</feature>
<evidence type="ECO:0000256" key="4">
    <source>
        <dbReference type="ARBA" id="ARBA00010592"/>
    </source>
</evidence>
<dbReference type="Pfam" id="PF00108">
    <property type="entry name" value="Thiolase_N"/>
    <property type="match status" value="1"/>
</dbReference>
<keyword evidence="8" id="KW-0597">Phosphoprotein</keyword>
<accession>A0AAV2MPJ3</accession>
<evidence type="ECO:0000256" key="5">
    <source>
        <dbReference type="ARBA" id="ARBA00010982"/>
    </source>
</evidence>
<protein>
    <recommendedName>
        <fullName evidence="17">Large ribosomal subunit protein eL6</fullName>
    </recommendedName>
    <alternativeName>
        <fullName evidence="18">60S ribosomal protein L6</fullName>
    </alternativeName>
</protein>
<evidence type="ECO:0000256" key="14">
    <source>
        <dbReference type="ARBA" id="ARBA00023274"/>
    </source>
</evidence>
<keyword evidence="7" id="KW-1017">Isopeptide bond</keyword>
<dbReference type="Pfam" id="PF01159">
    <property type="entry name" value="Ribosomal_L6e"/>
    <property type="match status" value="1"/>
</dbReference>
<dbReference type="FunFam" id="3.40.47.10:FF:000010">
    <property type="entry name" value="Acetyl-CoA acetyltransferase (Thiolase)"/>
    <property type="match status" value="1"/>
</dbReference>
<dbReference type="InterPro" id="IPR002155">
    <property type="entry name" value="Thiolase"/>
</dbReference>
<organism evidence="23 24">
    <name type="scientific">Knipowitschia caucasica</name>
    <name type="common">Caucasian dwarf goby</name>
    <name type="synonym">Pomatoschistus caucasicus</name>
    <dbReference type="NCBI Taxonomy" id="637954"/>
    <lineage>
        <taxon>Eukaryota</taxon>
        <taxon>Metazoa</taxon>
        <taxon>Chordata</taxon>
        <taxon>Craniata</taxon>
        <taxon>Vertebrata</taxon>
        <taxon>Euteleostomi</taxon>
        <taxon>Actinopterygii</taxon>
        <taxon>Neopterygii</taxon>
        <taxon>Teleostei</taxon>
        <taxon>Neoteleostei</taxon>
        <taxon>Acanthomorphata</taxon>
        <taxon>Gobiaria</taxon>
        <taxon>Gobiiformes</taxon>
        <taxon>Gobioidei</taxon>
        <taxon>Gobiidae</taxon>
        <taxon>Gobiinae</taxon>
        <taxon>Knipowitschia</taxon>
    </lineage>
</organism>
<evidence type="ECO:0000259" key="21">
    <source>
        <dbReference type="Pfam" id="PF02803"/>
    </source>
</evidence>
<keyword evidence="6" id="KW-0963">Cytoplasm</keyword>
<evidence type="ECO:0000259" key="22">
    <source>
        <dbReference type="Pfam" id="PF03868"/>
    </source>
</evidence>
<dbReference type="PROSITE" id="PS00737">
    <property type="entry name" value="THIOLASE_2"/>
    <property type="match status" value="1"/>
</dbReference>
<dbReference type="NCBIfam" id="TIGR01930">
    <property type="entry name" value="AcCoA-C-Actrans"/>
    <property type="match status" value="1"/>
</dbReference>
<dbReference type="FunFam" id="2.30.30.30:FF:000020">
    <property type="entry name" value="60S ribosomal protein L6"/>
    <property type="match status" value="1"/>
</dbReference>
<evidence type="ECO:0000256" key="3">
    <source>
        <dbReference type="ARBA" id="ARBA00005005"/>
    </source>
</evidence>
<keyword evidence="15" id="KW-0012">Acyltransferase</keyword>
<dbReference type="Gene3D" id="3.40.47.10">
    <property type="match status" value="2"/>
</dbReference>
<dbReference type="Gene3D" id="2.30.30.30">
    <property type="match status" value="1"/>
</dbReference>
<dbReference type="InterPro" id="IPR020617">
    <property type="entry name" value="Thiolase_C"/>
</dbReference>
<keyword evidence="10" id="KW-0256">Endoplasmic reticulum</keyword>
<evidence type="ECO:0000256" key="19">
    <source>
        <dbReference type="ARBA" id="ARBA00046388"/>
    </source>
</evidence>
<evidence type="ECO:0000259" key="20">
    <source>
        <dbReference type="Pfam" id="PF00108"/>
    </source>
</evidence>
<feature type="domain" description="Thiolase C-terminal" evidence="21">
    <location>
        <begin position="273"/>
        <end position="385"/>
    </location>
</feature>
<name>A0AAV2MPJ3_KNICA</name>
<keyword evidence="12" id="KW-0809">Transit peptide</keyword>
<evidence type="ECO:0000256" key="9">
    <source>
        <dbReference type="ARBA" id="ARBA00022679"/>
    </source>
</evidence>
<dbReference type="Pfam" id="PF03868">
    <property type="entry name" value="Ribosomal_L6e_N"/>
    <property type="match status" value="1"/>
</dbReference>
<evidence type="ECO:0000313" key="23">
    <source>
        <dbReference type="EMBL" id="CAL1614931.1"/>
    </source>
</evidence>
<evidence type="ECO:0000256" key="15">
    <source>
        <dbReference type="ARBA" id="ARBA00023315"/>
    </source>
</evidence>
<dbReference type="SUPFAM" id="SSF50104">
    <property type="entry name" value="Translation proteins SH3-like domain"/>
    <property type="match status" value="1"/>
</dbReference>
<proteinExistence type="inferred from homology"/>
<dbReference type="GO" id="GO:0015934">
    <property type="term" value="C:large ribosomal subunit"/>
    <property type="evidence" value="ECO:0007669"/>
    <property type="project" value="UniProtKB-ARBA"/>
</dbReference>
<feature type="domain" description="Thiolase N-terminal" evidence="20">
    <location>
        <begin position="7"/>
        <end position="266"/>
    </location>
</feature>
<evidence type="ECO:0000256" key="12">
    <source>
        <dbReference type="ARBA" id="ARBA00022946"/>
    </source>
</evidence>
<dbReference type="InterPro" id="IPR014722">
    <property type="entry name" value="Rib_uL2_dom2"/>
</dbReference>
<comment type="subcellular location">
    <subcellularLocation>
        <location evidence="2">Cytoplasm</location>
        <location evidence="2">Cytosol</location>
    </subcellularLocation>
    <subcellularLocation>
        <location evidence="1">Endoplasmic reticulum</location>
    </subcellularLocation>
</comment>
<dbReference type="InterPro" id="IPR005568">
    <property type="entry name" value="Ribosomal_uL6_N"/>
</dbReference>
<keyword evidence="11" id="KW-0832">Ubl conjugation</keyword>
<evidence type="ECO:0000256" key="18">
    <source>
        <dbReference type="ARBA" id="ARBA00035351"/>
    </source>
</evidence>
<dbReference type="InterPro" id="IPR000915">
    <property type="entry name" value="60S_ribosomal_eL6"/>
</dbReference>
<comment type="subunit">
    <text evidence="19">Component of the large ribosomal subunit. May bind IPO9 with low affinity.</text>
</comment>
<dbReference type="InterPro" id="IPR020616">
    <property type="entry name" value="Thiolase_N"/>
</dbReference>
<keyword evidence="24" id="KW-1185">Reference proteome</keyword>